<keyword evidence="2" id="KW-0436">Ligase</keyword>
<feature type="domain" description="AMP-dependent synthetase/ligase" evidence="3">
    <location>
        <begin position="86"/>
        <end position="403"/>
    </location>
</feature>
<dbReference type="CDD" id="cd04433">
    <property type="entry name" value="AFD_class_I"/>
    <property type="match status" value="1"/>
</dbReference>
<keyword evidence="6" id="KW-1185">Reference proteome</keyword>
<accession>A0ABU5Z338</accession>
<evidence type="ECO:0000259" key="3">
    <source>
        <dbReference type="Pfam" id="PF00501"/>
    </source>
</evidence>
<name>A0ABU5Z338_9MYCO</name>
<dbReference type="Pfam" id="PF00501">
    <property type="entry name" value="AMP-binding"/>
    <property type="match status" value="1"/>
</dbReference>
<proteinExistence type="inferred from homology"/>
<feature type="domain" description="AMP-binding enzyme C-terminal" evidence="4">
    <location>
        <begin position="471"/>
        <end position="545"/>
    </location>
</feature>
<protein>
    <submittedName>
        <fullName evidence="5">Class I adenylate-forming enzyme family protein</fullName>
    </submittedName>
</protein>
<dbReference type="Proteomes" id="UP001299283">
    <property type="component" value="Unassembled WGS sequence"/>
</dbReference>
<comment type="similarity">
    <text evidence="1">Belongs to the ATP-dependent AMP-binding enzyme family.</text>
</comment>
<comment type="caution">
    <text evidence="5">The sequence shown here is derived from an EMBL/GenBank/DDBJ whole genome shotgun (WGS) entry which is preliminary data.</text>
</comment>
<reference evidence="5 6" key="1">
    <citation type="submission" date="2023-12" db="EMBL/GenBank/DDBJ databases">
        <title>Description of new species of Mycobacterium terrae complex isolated from sewage at the Sao Paulo Zoological Park Foundation in Brazil.</title>
        <authorList>
            <person name="Romagnoli C.L."/>
            <person name="Conceicao E.C."/>
            <person name="Machado E."/>
            <person name="Barreto L.B.P.F."/>
            <person name="Sharma A."/>
            <person name="Silva N.M."/>
            <person name="Marques L.E."/>
            <person name="Juliana M.A."/>
            <person name="Lourenco M.C.S."/>
            <person name="Digiampietri L.A."/>
            <person name="Suffys P.N."/>
            <person name="Viana-Niero C."/>
        </authorList>
    </citation>
    <scope>NUCLEOTIDE SEQUENCE [LARGE SCALE GENOMIC DNA]</scope>
    <source>
        <strain evidence="5 6">MYC017</strain>
    </source>
</reference>
<evidence type="ECO:0000256" key="2">
    <source>
        <dbReference type="ARBA" id="ARBA00022598"/>
    </source>
</evidence>
<dbReference type="Pfam" id="PF13193">
    <property type="entry name" value="AMP-binding_C"/>
    <property type="match status" value="1"/>
</dbReference>
<dbReference type="InterPro" id="IPR020845">
    <property type="entry name" value="AMP-binding_CS"/>
</dbReference>
<dbReference type="Gene3D" id="3.30.300.30">
    <property type="match status" value="1"/>
</dbReference>
<dbReference type="Gene3D" id="3.40.50.12780">
    <property type="entry name" value="N-terminal domain of ligase-like"/>
    <property type="match status" value="1"/>
</dbReference>
<organism evidence="5 6">
    <name type="scientific">[Mycobacterium] vasticus</name>
    <dbReference type="NCBI Taxonomy" id="2875777"/>
    <lineage>
        <taxon>Bacteria</taxon>
        <taxon>Bacillati</taxon>
        <taxon>Actinomycetota</taxon>
        <taxon>Actinomycetes</taxon>
        <taxon>Mycobacteriales</taxon>
        <taxon>Mycobacteriaceae</taxon>
        <taxon>Mycolicibacter</taxon>
    </lineage>
</organism>
<dbReference type="SUPFAM" id="SSF56801">
    <property type="entry name" value="Acetyl-CoA synthetase-like"/>
    <property type="match status" value="1"/>
</dbReference>
<dbReference type="PANTHER" id="PTHR43201:SF5">
    <property type="entry name" value="MEDIUM-CHAIN ACYL-COA LIGASE ACSF2, MITOCHONDRIAL"/>
    <property type="match status" value="1"/>
</dbReference>
<evidence type="ECO:0000256" key="1">
    <source>
        <dbReference type="ARBA" id="ARBA00006432"/>
    </source>
</evidence>
<gene>
    <name evidence="5" type="ORF">K5L39_15750</name>
</gene>
<dbReference type="InterPro" id="IPR042099">
    <property type="entry name" value="ANL_N_sf"/>
</dbReference>
<evidence type="ECO:0000313" key="5">
    <source>
        <dbReference type="EMBL" id="MEB3070639.1"/>
    </source>
</evidence>
<sequence length="565" mass="58972">MVGDRKVRVGRACVARPNRGCDEIPLFIRRPRYRLNRLVHFFTIATGVGSWRLDGTARMSIPDTRFAVARPPDFLTLLDAADTTSIAVEDTDRSIGTADLALSVRALAGALAGHGVAQGDRVAVMLANSAACVELYLACALVGAIWVGINPTAPPAERDRQCALVSPVATITEGAPASGRVIDVASLVECGARPLDVQAPDLTVPCAIGFSSGTTGTPKALVHSRAGVSLAAAGLAEVNLRGDDRVGVILPMSIHNLMVTGVMATLFAGATCVTLDRMNAAGVAAACRDRGLTMLSALVPATIYDLVHDAAISPGALRSLRFAGCGAAGLSEELRSAFEAKFGVRLIGSYGMTEAPGVVTIERAGTAHCAGSSGTPLSHLRVTTCDECGEPLPEGREGELVVSAVEDGTWADLYRPAIGSWTTHGLVHRVADEKSFRTGDYGEVGEGGEVHVTGRRADVIVRGGVNVNGAELENLLGALPGIREIAVVGEPDERLGQRIVAFVELSPGTSMDLAQLRQQARNLLAHSKVPDEFVIGVLPRNAMGKVARTQLKHSDPSNGAIRGTT</sequence>
<dbReference type="InterPro" id="IPR025110">
    <property type="entry name" value="AMP-bd_C"/>
</dbReference>
<dbReference type="EMBL" id="JAYJJQ010000016">
    <property type="protein sequence ID" value="MEB3070639.1"/>
    <property type="molecule type" value="Genomic_DNA"/>
</dbReference>
<evidence type="ECO:0000313" key="6">
    <source>
        <dbReference type="Proteomes" id="UP001299283"/>
    </source>
</evidence>
<dbReference type="PROSITE" id="PS00455">
    <property type="entry name" value="AMP_BINDING"/>
    <property type="match status" value="1"/>
</dbReference>
<dbReference type="InterPro" id="IPR000873">
    <property type="entry name" value="AMP-dep_synth/lig_dom"/>
</dbReference>
<evidence type="ECO:0000259" key="4">
    <source>
        <dbReference type="Pfam" id="PF13193"/>
    </source>
</evidence>
<dbReference type="InterPro" id="IPR045851">
    <property type="entry name" value="AMP-bd_C_sf"/>
</dbReference>
<dbReference type="PANTHER" id="PTHR43201">
    <property type="entry name" value="ACYL-COA SYNTHETASE"/>
    <property type="match status" value="1"/>
</dbReference>